<reference evidence="5 6" key="1">
    <citation type="submission" date="2016-11" db="EMBL/GenBank/DDBJ databases">
        <title>Whole genomes of Flavobacteriaceae.</title>
        <authorList>
            <person name="Stine C."/>
            <person name="Li C."/>
            <person name="Tadesse D."/>
        </authorList>
    </citation>
    <scope>NUCLEOTIDE SEQUENCE [LARGE SCALE GENOMIC DNA]</scope>
    <source>
        <strain evidence="5 6">CCUG 59446</strain>
    </source>
</reference>
<feature type="chain" id="PRO_5012126951" description="Imelysin-like domain-containing protein" evidence="3">
    <location>
        <begin position="22"/>
        <end position="395"/>
    </location>
</feature>
<proteinExistence type="predicted"/>
<dbReference type="Gene3D" id="1.20.1420.20">
    <property type="entry name" value="M75 peptidase, HXXE motif"/>
    <property type="match status" value="1"/>
</dbReference>
<evidence type="ECO:0000313" key="5">
    <source>
        <dbReference type="EMBL" id="OXA99136.1"/>
    </source>
</evidence>
<name>A0A226HZ80_9FLAO</name>
<evidence type="ECO:0000256" key="3">
    <source>
        <dbReference type="SAM" id="SignalP"/>
    </source>
</evidence>
<accession>A0A226HZ80</accession>
<evidence type="ECO:0000259" key="4">
    <source>
        <dbReference type="Pfam" id="PF09375"/>
    </source>
</evidence>
<dbReference type="AlphaFoldDB" id="A0A226HZ80"/>
<feature type="domain" description="Imelysin-like" evidence="4">
    <location>
        <begin position="45"/>
        <end position="376"/>
    </location>
</feature>
<evidence type="ECO:0000256" key="2">
    <source>
        <dbReference type="ARBA" id="ARBA00022729"/>
    </source>
</evidence>
<evidence type="ECO:0000313" key="6">
    <source>
        <dbReference type="Proteomes" id="UP000198336"/>
    </source>
</evidence>
<sequence>MKKIVQTLCFLLLTVFVITSCNNNDDDKSSTVSKRQVIENYANIAYANYKKAYDDAVILEAAISTFTTTPTEANFVVTKSAWLKSRESYGTTEGFRFANGPIDNEDPKYAKGPEGFVNSWPLDENFIDYTDGAETSGIINDPTIFPAITKEVLVGENGKGENEKYVTVGYHAIEFLLWGQDLTAPSANKPGQRPYTDYLTTGGTKSNQARRATYLKVCADLLTDHLLEVVNQWKVGGTYRTAFLAMKEDEAIKNMYLGITTLISAELPDERMITALGKMDQEEEHSCFSDNTHRDIALNLQSVINIYQGKYGSIDGASLEDLVKQTNTEFYTATDASIKNSLAKVAAIITPFDVAISGGTDSVEGKKVSVAVTELKTFGANLLAGATKIGIIVNS</sequence>
<dbReference type="PROSITE" id="PS51257">
    <property type="entry name" value="PROKAR_LIPOPROTEIN"/>
    <property type="match status" value="1"/>
</dbReference>
<dbReference type="CDD" id="cd14657">
    <property type="entry name" value="Imelysin_IrpA-like"/>
    <property type="match status" value="1"/>
</dbReference>
<dbReference type="GO" id="GO:0030313">
    <property type="term" value="C:cell envelope"/>
    <property type="evidence" value="ECO:0007669"/>
    <property type="project" value="UniProtKB-SubCell"/>
</dbReference>
<keyword evidence="6" id="KW-1185">Reference proteome</keyword>
<feature type="signal peptide" evidence="3">
    <location>
        <begin position="1"/>
        <end position="21"/>
    </location>
</feature>
<dbReference type="InterPro" id="IPR038352">
    <property type="entry name" value="Imelysin_sf"/>
</dbReference>
<evidence type="ECO:0000256" key="1">
    <source>
        <dbReference type="ARBA" id="ARBA00004196"/>
    </source>
</evidence>
<dbReference type="Pfam" id="PF09375">
    <property type="entry name" value="Peptidase_M75"/>
    <property type="match status" value="1"/>
</dbReference>
<comment type="caution">
    <text evidence="5">The sequence shown here is derived from an EMBL/GenBank/DDBJ whole genome shotgun (WGS) entry which is preliminary data.</text>
</comment>
<dbReference type="InterPro" id="IPR018976">
    <property type="entry name" value="Imelysin-like"/>
</dbReference>
<protein>
    <recommendedName>
        <fullName evidence="4">Imelysin-like domain-containing protein</fullName>
    </recommendedName>
</protein>
<gene>
    <name evidence="5" type="ORF">B0A75_11965</name>
</gene>
<dbReference type="Proteomes" id="UP000198336">
    <property type="component" value="Unassembled WGS sequence"/>
</dbReference>
<dbReference type="EMBL" id="MUHA01000016">
    <property type="protein sequence ID" value="OXA99136.1"/>
    <property type="molecule type" value="Genomic_DNA"/>
</dbReference>
<organism evidence="5 6">
    <name type="scientific">Flavobacterium oncorhynchi</name>
    <dbReference type="NCBI Taxonomy" id="728056"/>
    <lineage>
        <taxon>Bacteria</taxon>
        <taxon>Pseudomonadati</taxon>
        <taxon>Bacteroidota</taxon>
        <taxon>Flavobacteriia</taxon>
        <taxon>Flavobacteriales</taxon>
        <taxon>Flavobacteriaceae</taxon>
        <taxon>Flavobacterium</taxon>
    </lineage>
</organism>
<keyword evidence="2 3" id="KW-0732">Signal</keyword>
<comment type="subcellular location">
    <subcellularLocation>
        <location evidence="1">Cell envelope</location>
    </subcellularLocation>
</comment>
<dbReference type="RefSeq" id="WP_089054518.1">
    <property type="nucleotide sequence ID" value="NZ_MUHA01000016.1"/>
</dbReference>